<evidence type="ECO:0000256" key="6">
    <source>
        <dbReference type="RuleBase" id="RU004374"/>
    </source>
</evidence>
<dbReference type="PANTHER" id="PTHR11960">
    <property type="entry name" value="EUKARYOTIC TRANSLATION INITIATION FACTOR 4E RELATED"/>
    <property type="match status" value="1"/>
</dbReference>
<evidence type="ECO:0000256" key="1">
    <source>
        <dbReference type="ARBA" id="ARBA00009860"/>
    </source>
</evidence>
<evidence type="ECO:0000256" key="4">
    <source>
        <dbReference type="ARBA" id="ARBA00022884"/>
    </source>
</evidence>
<dbReference type="GO" id="GO:0003743">
    <property type="term" value="F:translation initiation factor activity"/>
    <property type="evidence" value="ECO:0007669"/>
    <property type="project" value="UniProtKB-KW"/>
</dbReference>
<keyword evidence="2 6" id="KW-0396">Initiation factor</keyword>
<dbReference type="Gene3D" id="3.30.760.10">
    <property type="entry name" value="RNA Cap, Translation Initiation Factor Eif4e"/>
    <property type="match status" value="1"/>
</dbReference>
<dbReference type="AlphaFoldDB" id="A0AA39HUY3"/>
<dbReference type="GO" id="GO:0016281">
    <property type="term" value="C:eukaryotic translation initiation factor 4F complex"/>
    <property type="evidence" value="ECO:0007669"/>
    <property type="project" value="TreeGrafter"/>
</dbReference>
<comment type="caution">
    <text evidence="7">The sequence shown here is derived from an EMBL/GenBank/DDBJ whole genome shotgun (WGS) entry which is preliminary data.</text>
</comment>
<evidence type="ECO:0000256" key="2">
    <source>
        <dbReference type="ARBA" id="ARBA00022540"/>
    </source>
</evidence>
<comment type="similarity">
    <text evidence="1 6">Belongs to the eukaryotic initiation factor 4E family.</text>
</comment>
<dbReference type="InterPro" id="IPR001040">
    <property type="entry name" value="TIF_eIF_4E"/>
</dbReference>
<accession>A0AA39HUY3</accession>
<dbReference type="InterPro" id="IPR023398">
    <property type="entry name" value="TIF_eIF4e-like"/>
</dbReference>
<gene>
    <name evidence="7" type="ORF">QR680_006297</name>
</gene>
<dbReference type="Pfam" id="PF01652">
    <property type="entry name" value="IF4E"/>
    <property type="match status" value="1"/>
</dbReference>
<sequence>MANTWILWMSDSGGNETWEDSLRQLGVVRTVEEFDDLYNQHPKLSELIPGVDYQLFKDGLVPDWNRREQYGNGGRWILDERQRRGEMWTVDRMWYSVCRALIEGRFEAFNEHICGVYGKIRKNTSKVLMWTQNSDFEIENRAIGRILKSVVGCDHHEHIVYVRHFNRDGPEWPPKKLYRE</sequence>
<organism evidence="7 8">
    <name type="scientific">Steinernema hermaphroditum</name>
    <dbReference type="NCBI Taxonomy" id="289476"/>
    <lineage>
        <taxon>Eukaryota</taxon>
        <taxon>Metazoa</taxon>
        <taxon>Ecdysozoa</taxon>
        <taxon>Nematoda</taxon>
        <taxon>Chromadorea</taxon>
        <taxon>Rhabditida</taxon>
        <taxon>Tylenchina</taxon>
        <taxon>Panagrolaimomorpha</taxon>
        <taxon>Strongyloidoidea</taxon>
        <taxon>Steinernematidae</taxon>
        <taxon>Steinernema</taxon>
    </lineage>
</organism>
<dbReference type="Proteomes" id="UP001175271">
    <property type="component" value="Unassembled WGS sequence"/>
</dbReference>
<dbReference type="EMBL" id="JAUCMV010000003">
    <property type="protein sequence ID" value="KAK0412583.1"/>
    <property type="molecule type" value="Genomic_DNA"/>
</dbReference>
<keyword evidence="5 6" id="KW-0648">Protein biosynthesis</keyword>
<protein>
    <submittedName>
        <fullName evidence="7">Uncharacterized protein</fullName>
    </submittedName>
</protein>
<evidence type="ECO:0000313" key="7">
    <source>
        <dbReference type="EMBL" id="KAK0412583.1"/>
    </source>
</evidence>
<dbReference type="GO" id="GO:0000340">
    <property type="term" value="F:RNA 7-methylguanosine cap binding"/>
    <property type="evidence" value="ECO:0007669"/>
    <property type="project" value="TreeGrafter"/>
</dbReference>
<evidence type="ECO:0000256" key="5">
    <source>
        <dbReference type="ARBA" id="ARBA00022917"/>
    </source>
</evidence>
<evidence type="ECO:0000256" key="3">
    <source>
        <dbReference type="ARBA" id="ARBA00022845"/>
    </source>
</evidence>
<proteinExistence type="inferred from homology"/>
<name>A0AA39HUY3_9BILA</name>
<reference evidence="7" key="1">
    <citation type="submission" date="2023-06" db="EMBL/GenBank/DDBJ databases">
        <title>Genomic analysis of the entomopathogenic nematode Steinernema hermaphroditum.</title>
        <authorList>
            <person name="Schwarz E.M."/>
            <person name="Heppert J.K."/>
            <person name="Baniya A."/>
            <person name="Schwartz H.T."/>
            <person name="Tan C.-H."/>
            <person name="Antoshechkin I."/>
            <person name="Sternberg P.W."/>
            <person name="Goodrich-Blair H."/>
            <person name="Dillman A.R."/>
        </authorList>
    </citation>
    <scope>NUCLEOTIDE SEQUENCE</scope>
    <source>
        <strain evidence="7">PS9179</strain>
        <tissue evidence="7">Whole animal</tissue>
    </source>
</reference>
<dbReference type="SUPFAM" id="SSF55418">
    <property type="entry name" value="eIF4e-like"/>
    <property type="match status" value="1"/>
</dbReference>
<evidence type="ECO:0000313" key="8">
    <source>
        <dbReference type="Proteomes" id="UP001175271"/>
    </source>
</evidence>
<keyword evidence="4 6" id="KW-0694">RNA-binding</keyword>
<dbReference type="GO" id="GO:0006417">
    <property type="term" value="P:regulation of translation"/>
    <property type="evidence" value="ECO:0007669"/>
    <property type="project" value="UniProtKB-KW"/>
</dbReference>
<dbReference type="PANTHER" id="PTHR11960:SF8">
    <property type="entry name" value="EUKARYOTIC TRANSLATION INITIATION FACTOR 4E1-RELATED"/>
    <property type="match status" value="1"/>
</dbReference>
<keyword evidence="3" id="KW-0810">Translation regulation</keyword>
<keyword evidence="8" id="KW-1185">Reference proteome</keyword>